<proteinExistence type="predicted"/>
<accession>C6HP60</accession>
<reference evidence="2" key="1">
    <citation type="submission" date="2009-05" db="EMBL/GenBank/DDBJ databases">
        <title>The genome sequence of Ajellomyces capsulatus strain H143.</title>
        <authorList>
            <person name="Champion M."/>
            <person name="Cuomo C.A."/>
            <person name="Ma L.-J."/>
            <person name="Henn M.R."/>
            <person name="Sil A."/>
            <person name="Goldman B."/>
            <person name="Young S.K."/>
            <person name="Kodira C.D."/>
            <person name="Zeng Q."/>
            <person name="Koehrsen M."/>
            <person name="Alvarado L."/>
            <person name="Berlin A.M."/>
            <person name="Borenstein D."/>
            <person name="Chen Z."/>
            <person name="Engels R."/>
            <person name="Freedman E."/>
            <person name="Gellesch M."/>
            <person name="Goldberg J."/>
            <person name="Griggs A."/>
            <person name="Gujja S."/>
            <person name="Heiman D.I."/>
            <person name="Hepburn T.A."/>
            <person name="Howarth C."/>
            <person name="Jen D."/>
            <person name="Larson L."/>
            <person name="Lewis B."/>
            <person name="Mehta T."/>
            <person name="Park D."/>
            <person name="Pearson M."/>
            <person name="Roberts A."/>
            <person name="Saif S."/>
            <person name="Shea T.D."/>
            <person name="Shenoy N."/>
            <person name="Sisk P."/>
            <person name="Stolte C."/>
            <person name="Sykes S."/>
            <person name="Walk T."/>
            <person name="White J."/>
            <person name="Yandava C."/>
            <person name="Klein B."/>
            <person name="McEwen J.G."/>
            <person name="Puccia R."/>
            <person name="Goldman G.H."/>
            <person name="Felipe M.S."/>
            <person name="Nino-Vega G."/>
            <person name="San-Blas G."/>
            <person name="Taylor J.W."/>
            <person name="Mendoza L."/>
            <person name="Galagan J.E."/>
            <person name="Nusbaum C."/>
            <person name="Birren B.W."/>
        </authorList>
    </citation>
    <scope>NUCLEOTIDE SEQUENCE [LARGE SCALE GENOMIC DNA]</scope>
    <source>
        <strain evidence="2">H143</strain>
    </source>
</reference>
<evidence type="ECO:0000313" key="1">
    <source>
        <dbReference type="EMBL" id="EER37732.1"/>
    </source>
</evidence>
<dbReference type="Proteomes" id="UP000002624">
    <property type="component" value="Unassembled WGS sequence"/>
</dbReference>
<gene>
    <name evidence="1" type="ORF">HCDG_07991</name>
</gene>
<dbReference type="AlphaFoldDB" id="C6HP60"/>
<protein>
    <submittedName>
        <fullName evidence="1">Zinc knuckle domain-containing protein</fullName>
    </submittedName>
</protein>
<organism evidence="1 2">
    <name type="scientific">Ajellomyces capsulatus (strain H143)</name>
    <name type="common">Darling's disease fungus</name>
    <name type="synonym">Histoplasma capsulatum</name>
    <dbReference type="NCBI Taxonomy" id="544712"/>
    <lineage>
        <taxon>Eukaryota</taxon>
        <taxon>Fungi</taxon>
        <taxon>Dikarya</taxon>
        <taxon>Ascomycota</taxon>
        <taxon>Pezizomycotina</taxon>
        <taxon>Eurotiomycetes</taxon>
        <taxon>Eurotiomycetidae</taxon>
        <taxon>Onygenales</taxon>
        <taxon>Ajellomycetaceae</taxon>
        <taxon>Histoplasma</taxon>
    </lineage>
</organism>
<sequence>KNTLINKVKVIVKMTKIDYIIQVQNETFKNTPDKTGHALIWSGNTPNTTSEVNFKDRLQRIKKIIKENELTQNGYKVEGVAQEKGIHTGHVSITRNMGQLKRTNSRPWRGIKFVHVIIHRPLKPKIFQPVATALKAAEVISPKSEDDWAKGWGLMHISPCHCAEDRGPWTAWV</sequence>
<feature type="non-terminal residue" evidence="1">
    <location>
        <position position="1"/>
    </location>
</feature>
<dbReference type="VEuPathDB" id="FungiDB:HCDG_07991"/>
<name>C6HP60_AJECH</name>
<dbReference type="EMBL" id="GG692433">
    <property type="protein sequence ID" value="EER37732.1"/>
    <property type="molecule type" value="Genomic_DNA"/>
</dbReference>
<evidence type="ECO:0000313" key="2">
    <source>
        <dbReference type="Proteomes" id="UP000002624"/>
    </source>
</evidence>
<dbReference type="HOGENOM" id="CLU_1551240_0_0_1"/>